<organism evidence="8 9">
    <name type="scientific">Coniochaeta pulveracea</name>
    <dbReference type="NCBI Taxonomy" id="177199"/>
    <lineage>
        <taxon>Eukaryota</taxon>
        <taxon>Fungi</taxon>
        <taxon>Dikarya</taxon>
        <taxon>Ascomycota</taxon>
        <taxon>Pezizomycotina</taxon>
        <taxon>Sordariomycetes</taxon>
        <taxon>Sordariomycetidae</taxon>
        <taxon>Coniochaetales</taxon>
        <taxon>Coniochaetaceae</taxon>
        <taxon>Coniochaeta</taxon>
    </lineage>
</organism>
<keyword evidence="9" id="KW-1185">Reference proteome</keyword>
<dbReference type="InterPro" id="IPR052337">
    <property type="entry name" value="SAT4-like"/>
</dbReference>
<evidence type="ECO:0000256" key="1">
    <source>
        <dbReference type="ARBA" id="ARBA00004141"/>
    </source>
</evidence>
<evidence type="ECO:0000256" key="4">
    <source>
        <dbReference type="ARBA" id="ARBA00023136"/>
    </source>
</evidence>
<evidence type="ECO:0000256" key="2">
    <source>
        <dbReference type="ARBA" id="ARBA00022692"/>
    </source>
</evidence>
<dbReference type="EMBL" id="QVQW01000083">
    <property type="protein sequence ID" value="RKU41056.1"/>
    <property type="molecule type" value="Genomic_DNA"/>
</dbReference>
<dbReference type="STRING" id="177199.A0A420XZJ6"/>
<evidence type="ECO:0000259" key="7">
    <source>
        <dbReference type="Pfam" id="PF20684"/>
    </source>
</evidence>
<proteinExistence type="inferred from homology"/>
<comment type="subcellular location">
    <subcellularLocation>
        <location evidence="1">Membrane</location>
        <topology evidence="1">Multi-pass membrane protein</topology>
    </subcellularLocation>
</comment>
<dbReference type="PANTHER" id="PTHR33048">
    <property type="entry name" value="PTH11-LIKE INTEGRAL MEMBRANE PROTEIN (AFU_ORTHOLOGUE AFUA_5G11245)"/>
    <property type="match status" value="1"/>
</dbReference>
<dbReference type="GO" id="GO:0016020">
    <property type="term" value="C:membrane"/>
    <property type="evidence" value="ECO:0007669"/>
    <property type="project" value="UniProtKB-SubCell"/>
</dbReference>
<evidence type="ECO:0000256" key="5">
    <source>
        <dbReference type="ARBA" id="ARBA00038359"/>
    </source>
</evidence>
<accession>A0A420XZJ6</accession>
<dbReference type="PANTHER" id="PTHR33048:SF149">
    <property type="entry name" value="UBID FAMILY DECARBOXYLASE"/>
    <property type="match status" value="1"/>
</dbReference>
<keyword evidence="3 6" id="KW-1133">Transmembrane helix</keyword>
<evidence type="ECO:0000256" key="3">
    <source>
        <dbReference type="ARBA" id="ARBA00022989"/>
    </source>
</evidence>
<reference evidence="8 9" key="1">
    <citation type="submission" date="2018-08" db="EMBL/GenBank/DDBJ databases">
        <title>Draft genome of the lignicolous fungus Coniochaeta pulveracea.</title>
        <authorList>
            <person name="Borstlap C.J."/>
            <person name="De Witt R.N."/>
            <person name="Botha A."/>
            <person name="Volschenk H."/>
        </authorList>
    </citation>
    <scope>NUCLEOTIDE SEQUENCE [LARGE SCALE GENOMIC DNA]</scope>
    <source>
        <strain evidence="8 9">CAB683</strain>
    </source>
</reference>
<keyword evidence="2 6" id="KW-0812">Transmembrane</keyword>
<dbReference type="Proteomes" id="UP000275385">
    <property type="component" value="Unassembled WGS sequence"/>
</dbReference>
<dbReference type="InterPro" id="IPR049326">
    <property type="entry name" value="Rhodopsin_dom_fungi"/>
</dbReference>
<feature type="domain" description="Rhodopsin" evidence="7">
    <location>
        <begin position="29"/>
        <end position="269"/>
    </location>
</feature>
<comment type="similarity">
    <text evidence="5">Belongs to the SAT4 family.</text>
</comment>
<evidence type="ECO:0000313" key="9">
    <source>
        <dbReference type="Proteomes" id="UP000275385"/>
    </source>
</evidence>
<dbReference type="OrthoDB" id="3903189at2759"/>
<feature type="transmembrane region" description="Helical" evidence="6">
    <location>
        <begin position="136"/>
        <end position="160"/>
    </location>
</feature>
<dbReference type="Pfam" id="PF20684">
    <property type="entry name" value="Fung_rhodopsin"/>
    <property type="match status" value="1"/>
</dbReference>
<comment type="caution">
    <text evidence="8">The sequence shown here is derived from an EMBL/GenBank/DDBJ whole genome shotgun (WGS) entry which is preliminary data.</text>
</comment>
<evidence type="ECO:0000256" key="6">
    <source>
        <dbReference type="SAM" id="Phobius"/>
    </source>
</evidence>
<feature type="transmembrane region" description="Helical" evidence="6">
    <location>
        <begin position="48"/>
        <end position="68"/>
    </location>
</feature>
<evidence type="ECO:0000313" key="8">
    <source>
        <dbReference type="EMBL" id="RKU41056.1"/>
    </source>
</evidence>
<name>A0A420XZJ6_9PEZI</name>
<feature type="transmembrane region" description="Helical" evidence="6">
    <location>
        <begin position="246"/>
        <end position="268"/>
    </location>
</feature>
<protein>
    <recommendedName>
        <fullName evidence="7">Rhodopsin domain-containing protein</fullName>
    </recommendedName>
</protein>
<dbReference type="AlphaFoldDB" id="A0A420XZJ6"/>
<sequence>MGDFDPSFINALKQQSWSLYAVGMFIIVLRFTARLKRLGPRSLQVDDYIMLLTASLYTTLVVTLNVIAQGGGSNLYKPEDHPTFTPAEVKERIYGSKIVIVSEQAMLNLVYSIKACMLVMYTRLTLGLTTQRLVRYLSCYVAVGWLASQIAFFAACRPFKGYWGMPPPDPQCTTLEHYSIAQACFNISSDSLMLFVPLPLILRTTMPLKQKAVLSVIFSMGLFVIVAALLTKIFNLSNVWDPQYMLWYVREASVAVYVSNLPMIWPLLREWFPWLSGLTPGGTSSGGKGRKGKYAGDGSRGAGGTYVQYGGSRNGHETVVGGRRGEVGMGGSRTRTGRVNSLGSLDSAYDLELVLKDVKGSRESRKYKGDDSSSTEQIVPAVSDDGLVEKRAVAGSRESIGVAMCKMGGIQVERTVVVREESHVDRDSEYVVGVGTNDGLFDWQRTRRGAEHRADARRGGDMGYC</sequence>
<feature type="transmembrane region" description="Helical" evidence="6">
    <location>
        <begin position="17"/>
        <end position="36"/>
    </location>
</feature>
<keyword evidence="4 6" id="KW-0472">Membrane</keyword>
<gene>
    <name evidence="8" type="ORF">DL546_000763</name>
</gene>
<feature type="transmembrane region" description="Helical" evidence="6">
    <location>
        <begin position="213"/>
        <end position="234"/>
    </location>
</feature>